<dbReference type="InterPro" id="IPR012902">
    <property type="entry name" value="N_methyl_site"/>
</dbReference>
<keyword evidence="8 10" id="KW-1133">Transmembrane helix</keyword>
<dbReference type="PRINTS" id="PR00813">
    <property type="entry name" value="BCTERIALGSPG"/>
</dbReference>
<dbReference type="InterPro" id="IPR010054">
    <property type="entry name" value="Type2_sec_GspG"/>
</dbReference>
<keyword evidence="5" id="KW-0488">Methylation</keyword>
<feature type="domain" description="Type II secretion system protein GspG C-terminal" evidence="11">
    <location>
        <begin position="84"/>
        <end position="192"/>
    </location>
</feature>
<dbReference type="GO" id="GO:0015628">
    <property type="term" value="P:protein secretion by the type II secretion system"/>
    <property type="evidence" value="ECO:0007669"/>
    <property type="project" value="InterPro"/>
</dbReference>
<sequence length="194" mass="21208">MSLNSSNKHNVVKLFQFSPSAIRKYHSTCNTIIVPTFIDIIDMQNSVSLLKRVRKPLARGFTLIEIMVVIAILGIMAAVVVPKLVGHTDTAKIAAAKQDIANIKQALILYKLDNQRYPTTEQGLQALVAKPTTGPAANGWKSDGYLEKLPKDPWQNPYQYLSPGIHGEFDVFSYGADGQPGGDGINADIGSWDL</sequence>
<dbReference type="InterPro" id="IPR013545">
    <property type="entry name" value="T2SS_protein-GspG_C"/>
</dbReference>
<evidence type="ECO:0000256" key="9">
    <source>
        <dbReference type="ARBA" id="ARBA00023136"/>
    </source>
</evidence>
<name>A0A2S9GYS5_9BURK</name>
<dbReference type="PROSITE" id="PS00409">
    <property type="entry name" value="PROKAR_NTER_METHYL"/>
    <property type="match status" value="1"/>
</dbReference>
<dbReference type="InterPro" id="IPR000983">
    <property type="entry name" value="Bac_GSPG_pilin"/>
</dbReference>
<evidence type="ECO:0000256" key="5">
    <source>
        <dbReference type="ARBA" id="ARBA00022481"/>
    </source>
</evidence>
<keyword evidence="9 10" id="KW-0472">Membrane</keyword>
<keyword evidence="4" id="KW-1003">Cell membrane</keyword>
<comment type="subcellular location">
    <subcellularLocation>
        <location evidence="1">Cell inner membrane</location>
        <topology evidence="1">Single-pass membrane protein</topology>
    </subcellularLocation>
</comment>
<evidence type="ECO:0000313" key="13">
    <source>
        <dbReference type="Proteomes" id="UP000237839"/>
    </source>
</evidence>
<evidence type="ECO:0000259" key="11">
    <source>
        <dbReference type="Pfam" id="PF08334"/>
    </source>
</evidence>
<dbReference type="AlphaFoldDB" id="A0A2S9GYS5"/>
<organism evidence="12 13">
    <name type="scientific">Solimicrobium silvestre</name>
    <dbReference type="NCBI Taxonomy" id="2099400"/>
    <lineage>
        <taxon>Bacteria</taxon>
        <taxon>Pseudomonadati</taxon>
        <taxon>Pseudomonadota</taxon>
        <taxon>Betaproteobacteria</taxon>
        <taxon>Burkholderiales</taxon>
        <taxon>Oxalobacteraceae</taxon>
        <taxon>Solimicrobium</taxon>
    </lineage>
</organism>
<evidence type="ECO:0000256" key="1">
    <source>
        <dbReference type="ARBA" id="ARBA00004377"/>
    </source>
</evidence>
<comment type="similarity">
    <text evidence="2">Belongs to the GSP G family.</text>
</comment>
<dbReference type="SUPFAM" id="SSF54523">
    <property type="entry name" value="Pili subunits"/>
    <property type="match status" value="1"/>
</dbReference>
<dbReference type="EMBL" id="PUGF01000010">
    <property type="protein sequence ID" value="PRC92858.1"/>
    <property type="molecule type" value="Genomic_DNA"/>
</dbReference>
<protein>
    <recommendedName>
        <fullName evidence="3">Type II secretion system core protein G</fullName>
    </recommendedName>
</protein>
<dbReference type="Pfam" id="PF08334">
    <property type="entry name" value="T2SSG"/>
    <property type="match status" value="1"/>
</dbReference>
<evidence type="ECO:0000256" key="7">
    <source>
        <dbReference type="ARBA" id="ARBA00022692"/>
    </source>
</evidence>
<reference evidence="12 13" key="1">
    <citation type="submission" date="2018-02" db="EMBL/GenBank/DDBJ databases">
        <title>Solimicrobium silvestre gen. nov., sp. nov., isolated from alpine forest soil.</title>
        <authorList>
            <person name="Margesin R."/>
            <person name="Albuquerque L."/>
            <person name="Zhang D.-C."/>
            <person name="Froufe H.J.C."/>
            <person name="Severino R."/>
            <person name="Roxo I."/>
            <person name="Egas C."/>
            <person name="Da Costa M.S."/>
        </authorList>
    </citation>
    <scope>NUCLEOTIDE SEQUENCE [LARGE SCALE GENOMIC DNA]</scope>
    <source>
        <strain evidence="12 13">S20-91</strain>
    </source>
</reference>
<comment type="caution">
    <text evidence="12">The sequence shown here is derived from an EMBL/GenBank/DDBJ whole genome shotgun (WGS) entry which is preliminary data.</text>
</comment>
<evidence type="ECO:0000256" key="8">
    <source>
        <dbReference type="ARBA" id="ARBA00022989"/>
    </source>
</evidence>
<feature type="transmembrane region" description="Helical" evidence="10">
    <location>
        <begin position="61"/>
        <end position="81"/>
    </location>
</feature>
<evidence type="ECO:0000256" key="6">
    <source>
        <dbReference type="ARBA" id="ARBA00022519"/>
    </source>
</evidence>
<dbReference type="GO" id="GO:0005886">
    <property type="term" value="C:plasma membrane"/>
    <property type="evidence" value="ECO:0007669"/>
    <property type="project" value="UniProtKB-SubCell"/>
</dbReference>
<evidence type="ECO:0000256" key="2">
    <source>
        <dbReference type="ARBA" id="ARBA00009984"/>
    </source>
</evidence>
<evidence type="ECO:0000313" key="12">
    <source>
        <dbReference type="EMBL" id="PRC92858.1"/>
    </source>
</evidence>
<dbReference type="NCBIfam" id="TIGR02532">
    <property type="entry name" value="IV_pilin_GFxxxE"/>
    <property type="match status" value="1"/>
</dbReference>
<dbReference type="InterPro" id="IPR045584">
    <property type="entry name" value="Pilin-like"/>
</dbReference>
<keyword evidence="13" id="KW-1185">Reference proteome</keyword>
<keyword evidence="7 10" id="KW-0812">Transmembrane</keyword>
<evidence type="ECO:0000256" key="3">
    <source>
        <dbReference type="ARBA" id="ARBA00020042"/>
    </source>
</evidence>
<dbReference type="Proteomes" id="UP000237839">
    <property type="component" value="Unassembled WGS sequence"/>
</dbReference>
<dbReference type="Gene3D" id="3.30.700.10">
    <property type="entry name" value="Glycoprotein, Type 4 Pilin"/>
    <property type="match status" value="1"/>
</dbReference>
<dbReference type="GO" id="GO:0015627">
    <property type="term" value="C:type II protein secretion system complex"/>
    <property type="evidence" value="ECO:0007669"/>
    <property type="project" value="InterPro"/>
</dbReference>
<dbReference type="Pfam" id="PF07963">
    <property type="entry name" value="N_methyl"/>
    <property type="match status" value="1"/>
</dbReference>
<evidence type="ECO:0000256" key="4">
    <source>
        <dbReference type="ARBA" id="ARBA00022475"/>
    </source>
</evidence>
<proteinExistence type="inferred from homology"/>
<dbReference type="PANTHER" id="PTHR30093">
    <property type="entry name" value="GENERAL SECRETION PATHWAY PROTEIN G"/>
    <property type="match status" value="1"/>
</dbReference>
<keyword evidence="6" id="KW-0997">Cell inner membrane</keyword>
<evidence type="ECO:0000256" key="10">
    <source>
        <dbReference type="SAM" id="Phobius"/>
    </source>
</evidence>
<dbReference type="PANTHER" id="PTHR30093:SF44">
    <property type="entry name" value="TYPE II SECRETION SYSTEM CORE PROTEIN G"/>
    <property type="match status" value="1"/>
</dbReference>
<accession>A0A2S9GYS5</accession>
<gene>
    <name evidence="12" type="ORF">S2091_2275</name>
</gene>
<dbReference type="NCBIfam" id="TIGR01710">
    <property type="entry name" value="typeII_sec_gspG"/>
    <property type="match status" value="1"/>
</dbReference>